<feature type="transmembrane region" description="Helical" evidence="8">
    <location>
        <begin position="40"/>
        <end position="63"/>
    </location>
</feature>
<evidence type="ECO:0000256" key="2">
    <source>
        <dbReference type="ARBA" id="ARBA00022692"/>
    </source>
</evidence>
<keyword evidence="4" id="KW-0297">G-protein coupled receptor</keyword>
<keyword evidence="5 8" id="KW-0472">Membrane</keyword>
<dbReference type="PANTHER" id="PTHR24243">
    <property type="entry name" value="G-PROTEIN COUPLED RECEPTOR"/>
    <property type="match status" value="1"/>
</dbReference>
<sequence length="408" mass="47375">MNQAKVKMQEPSQNLTTSSNILLTSSLNPFEYTNQIAFKYIWPTFPVGFLILGTIANILSIIVFTRKEMRRFSSFCYFAFLNATNLALLYVTLTRVMMDYNLNRDLRTINLPICKIHVFLTYFLSHLSSLLLCMISIDRVISVMFIHRAKDFCTPRVAFIVTSTISMFTFALSCHFLIFESGYVETDSAFNETRIVCESRKGSIYDHIVQEVWKIVDMSIYAFIPFFIMFTCSVIIIVRVAQQSKKFNIKKPSVGTQTEQRNGRTIGDQKESFVIRNPNEAKFSTRTRNLALMLIPVNVLFLMFLAPVVISMYFYKNLSEDHLTLAIVEFLSYCNMTFNFFIYFITSSKFREEFFKFINEVFVKLKSNSTNRRFNATTNTTMFTTPRTDKVINKANVECVALVNRQKK</sequence>
<accession>A0A3M7RGJ5</accession>
<dbReference type="GO" id="GO:0004930">
    <property type="term" value="F:G protein-coupled receptor activity"/>
    <property type="evidence" value="ECO:0007669"/>
    <property type="project" value="UniProtKB-KW"/>
</dbReference>
<evidence type="ECO:0000313" key="11">
    <source>
        <dbReference type="Proteomes" id="UP000276133"/>
    </source>
</evidence>
<reference evidence="10 11" key="1">
    <citation type="journal article" date="2018" name="Sci. Rep.">
        <title>Genomic signatures of local adaptation to the degree of environmental predictability in rotifers.</title>
        <authorList>
            <person name="Franch-Gras L."/>
            <person name="Hahn C."/>
            <person name="Garcia-Roger E.M."/>
            <person name="Carmona M.J."/>
            <person name="Serra M."/>
            <person name="Gomez A."/>
        </authorList>
    </citation>
    <scope>NUCLEOTIDE SEQUENCE [LARGE SCALE GENOMIC DNA]</scope>
    <source>
        <strain evidence="10">HYR1</strain>
    </source>
</reference>
<evidence type="ECO:0000256" key="7">
    <source>
        <dbReference type="ARBA" id="ARBA00023224"/>
    </source>
</evidence>
<comment type="caution">
    <text evidence="10">The sequence shown here is derived from an EMBL/GenBank/DDBJ whole genome shotgun (WGS) entry which is preliminary data.</text>
</comment>
<evidence type="ECO:0000259" key="9">
    <source>
        <dbReference type="PROSITE" id="PS50262"/>
    </source>
</evidence>
<dbReference type="GO" id="GO:0005886">
    <property type="term" value="C:plasma membrane"/>
    <property type="evidence" value="ECO:0007669"/>
    <property type="project" value="TreeGrafter"/>
</dbReference>
<feature type="domain" description="G-protein coupled receptors family 1 profile" evidence="9">
    <location>
        <begin position="56"/>
        <end position="343"/>
    </location>
</feature>
<keyword evidence="3 8" id="KW-1133">Transmembrane helix</keyword>
<evidence type="ECO:0000256" key="4">
    <source>
        <dbReference type="ARBA" id="ARBA00023040"/>
    </source>
</evidence>
<keyword evidence="7" id="KW-0807">Transducer</keyword>
<protein>
    <submittedName>
        <fullName evidence="10">FMRFamide receptor-like</fullName>
    </submittedName>
</protein>
<evidence type="ECO:0000256" key="5">
    <source>
        <dbReference type="ARBA" id="ARBA00023136"/>
    </source>
</evidence>
<feature type="transmembrane region" description="Helical" evidence="8">
    <location>
        <begin position="290"/>
        <end position="315"/>
    </location>
</feature>
<evidence type="ECO:0000256" key="6">
    <source>
        <dbReference type="ARBA" id="ARBA00023170"/>
    </source>
</evidence>
<evidence type="ECO:0000313" key="10">
    <source>
        <dbReference type="EMBL" id="RNA22587.1"/>
    </source>
</evidence>
<dbReference type="InterPro" id="IPR000276">
    <property type="entry name" value="GPCR_Rhodpsn"/>
</dbReference>
<dbReference type="SUPFAM" id="SSF81321">
    <property type="entry name" value="Family A G protein-coupled receptor-like"/>
    <property type="match status" value="1"/>
</dbReference>
<proteinExistence type="predicted"/>
<dbReference type="AlphaFoldDB" id="A0A3M7RGJ5"/>
<feature type="transmembrane region" description="Helical" evidence="8">
    <location>
        <begin position="75"/>
        <end position="96"/>
    </location>
</feature>
<dbReference type="OrthoDB" id="9983318at2759"/>
<feature type="transmembrane region" description="Helical" evidence="8">
    <location>
        <begin position="220"/>
        <end position="241"/>
    </location>
</feature>
<dbReference type="STRING" id="10195.A0A3M7RGJ5"/>
<comment type="subcellular location">
    <subcellularLocation>
        <location evidence="1">Membrane</location>
        <topology evidence="1">Multi-pass membrane protein</topology>
    </subcellularLocation>
</comment>
<gene>
    <name evidence="10" type="ORF">BpHYR1_009986</name>
</gene>
<dbReference type="Pfam" id="PF00001">
    <property type="entry name" value="7tm_1"/>
    <property type="match status" value="1"/>
</dbReference>
<keyword evidence="2 8" id="KW-0812">Transmembrane</keyword>
<evidence type="ECO:0000256" key="3">
    <source>
        <dbReference type="ARBA" id="ARBA00022989"/>
    </source>
</evidence>
<evidence type="ECO:0000256" key="1">
    <source>
        <dbReference type="ARBA" id="ARBA00004141"/>
    </source>
</evidence>
<dbReference type="Gene3D" id="1.20.1070.10">
    <property type="entry name" value="Rhodopsin 7-helix transmembrane proteins"/>
    <property type="match status" value="1"/>
</dbReference>
<organism evidence="10 11">
    <name type="scientific">Brachionus plicatilis</name>
    <name type="common">Marine rotifer</name>
    <name type="synonym">Brachionus muelleri</name>
    <dbReference type="NCBI Taxonomy" id="10195"/>
    <lineage>
        <taxon>Eukaryota</taxon>
        <taxon>Metazoa</taxon>
        <taxon>Spiralia</taxon>
        <taxon>Gnathifera</taxon>
        <taxon>Rotifera</taxon>
        <taxon>Eurotatoria</taxon>
        <taxon>Monogononta</taxon>
        <taxon>Pseudotrocha</taxon>
        <taxon>Ploima</taxon>
        <taxon>Brachionidae</taxon>
        <taxon>Brachionus</taxon>
    </lineage>
</organism>
<feature type="transmembrane region" description="Helical" evidence="8">
    <location>
        <begin position="327"/>
        <end position="346"/>
    </location>
</feature>
<keyword evidence="11" id="KW-1185">Reference proteome</keyword>
<dbReference type="Proteomes" id="UP000276133">
    <property type="component" value="Unassembled WGS sequence"/>
</dbReference>
<dbReference type="InterPro" id="IPR017452">
    <property type="entry name" value="GPCR_Rhodpsn_7TM"/>
</dbReference>
<dbReference type="PANTHER" id="PTHR24243:SF230">
    <property type="entry name" value="G-PROTEIN COUPLED RECEPTORS FAMILY 1 PROFILE DOMAIN-CONTAINING PROTEIN"/>
    <property type="match status" value="1"/>
</dbReference>
<dbReference type="EMBL" id="REGN01003427">
    <property type="protein sequence ID" value="RNA22587.1"/>
    <property type="molecule type" value="Genomic_DNA"/>
</dbReference>
<dbReference type="PROSITE" id="PS50262">
    <property type="entry name" value="G_PROTEIN_RECEP_F1_2"/>
    <property type="match status" value="1"/>
</dbReference>
<feature type="transmembrane region" description="Helical" evidence="8">
    <location>
        <begin position="116"/>
        <end position="137"/>
    </location>
</feature>
<evidence type="ECO:0000256" key="8">
    <source>
        <dbReference type="SAM" id="Phobius"/>
    </source>
</evidence>
<name>A0A3M7RGJ5_BRAPC</name>
<dbReference type="PRINTS" id="PR00237">
    <property type="entry name" value="GPCRRHODOPSN"/>
</dbReference>
<keyword evidence="6 10" id="KW-0675">Receptor</keyword>
<feature type="transmembrane region" description="Helical" evidence="8">
    <location>
        <begin position="157"/>
        <end position="178"/>
    </location>
</feature>